<feature type="domain" description="Cdc6 C-terminal" evidence="15">
    <location>
        <begin position="317"/>
        <end position="397"/>
    </location>
</feature>
<dbReference type="InterPro" id="IPR015163">
    <property type="entry name" value="Cdc6_C"/>
</dbReference>
<dbReference type="SUPFAM" id="SSF46785">
    <property type="entry name" value="Winged helix' DNA-binding domain"/>
    <property type="match status" value="1"/>
</dbReference>
<protein>
    <recommendedName>
        <fullName evidence="4 12">Origin recognition complex subunit 1</fullName>
    </recommendedName>
</protein>
<evidence type="ECO:0000256" key="2">
    <source>
        <dbReference type="ARBA" id="ARBA00006184"/>
    </source>
</evidence>
<keyword evidence="6" id="KW-0479">Metal-binding</keyword>
<dbReference type="GO" id="GO:0016887">
    <property type="term" value="F:ATP hydrolysis activity"/>
    <property type="evidence" value="ECO:0007669"/>
    <property type="project" value="InterPro"/>
</dbReference>
<keyword evidence="11 12" id="KW-0539">Nucleus</keyword>
<dbReference type="InterPro" id="IPR050311">
    <property type="entry name" value="ORC1/CDC6"/>
</dbReference>
<evidence type="ECO:0000259" key="14">
    <source>
        <dbReference type="SMART" id="SM00382"/>
    </source>
</evidence>
<dbReference type="SMART" id="SM00382">
    <property type="entry name" value="AAA"/>
    <property type="match status" value="1"/>
</dbReference>
<dbReference type="GO" id="GO:0006270">
    <property type="term" value="P:DNA replication initiation"/>
    <property type="evidence" value="ECO:0007669"/>
    <property type="project" value="TreeGrafter"/>
</dbReference>
<evidence type="ECO:0000256" key="9">
    <source>
        <dbReference type="ARBA" id="ARBA00022842"/>
    </source>
</evidence>
<evidence type="ECO:0000256" key="3">
    <source>
        <dbReference type="ARBA" id="ARBA00008398"/>
    </source>
</evidence>
<accession>A0A8S3Z8A0</accession>
<sequence>MPKRAVNRERPTLPSRSGPKPTPKNDLEEARARLHVSAVPNCLPCREKEFSDIFGFVESKILDGTGGCMYISGVPGTGKTATVKEVLKILEAERDDGNLQDFKFVEVNGMKLTEPRQAYVEILKALTGKEATADHAANILNKMFTVPAPRSSPVVLLVDELDLLWTRKQDVMYNIFDWPTKEMARLIVLAVANTMDLPERMMIKRVASRLGLTRMTFQPYTFRQLEEIVASRLKGLQVFDSDAVQLAARKVAAVSGDARRALDICRRSTEIAESRTEDAGGEAVVSMSDINAAVEEMFCSPKILAIRNLAVQEQLFLKAVVAEFQRSGIEEADFCKLYDQHQTLCRFEGIHVPTMTELSAICYRLGSMRLLLTEPGSRDLSMRIRLNVSQDDIMYALRADIPS</sequence>
<keyword evidence="7 12" id="KW-0547">Nucleotide-binding</keyword>
<dbReference type="GO" id="GO:0003688">
    <property type="term" value="F:DNA replication origin binding"/>
    <property type="evidence" value="ECO:0007669"/>
    <property type="project" value="TreeGrafter"/>
</dbReference>
<keyword evidence="8 12" id="KW-0067">ATP-binding</keyword>
<evidence type="ECO:0000256" key="5">
    <source>
        <dbReference type="ARBA" id="ARBA00022705"/>
    </source>
</evidence>
<comment type="caution">
    <text evidence="16">The sequence shown here is derived from an EMBL/GenBank/DDBJ whole genome shotgun (WGS) entry which is preliminary data.</text>
</comment>
<evidence type="ECO:0000256" key="7">
    <source>
        <dbReference type="ARBA" id="ARBA00022741"/>
    </source>
</evidence>
<dbReference type="Pfam" id="PF00004">
    <property type="entry name" value="AAA"/>
    <property type="match status" value="1"/>
</dbReference>
<dbReference type="Gene3D" id="1.10.8.60">
    <property type="match status" value="1"/>
</dbReference>
<dbReference type="InterPro" id="IPR003959">
    <property type="entry name" value="ATPase_AAA_core"/>
</dbReference>
<gene>
    <name evidence="16" type="ORF">CUNI_LOCUS11325</name>
</gene>
<evidence type="ECO:0000256" key="11">
    <source>
        <dbReference type="ARBA" id="ARBA00023242"/>
    </source>
</evidence>
<reference evidence="16" key="1">
    <citation type="submission" date="2021-04" db="EMBL/GenBank/DDBJ databases">
        <authorList>
            <consortium name="Molecular Ecology Group"/>
        </authorList>
    </citation>
    <scope>NUCLEOTIDE SEQUENCE</scope>
</reference>
<dbReference type="SUPFAM" id="SSF52540">
    <property type="entry name" value="P-loop containing nucleoside triphosphate hydrolases"/>
    <property type="match status" value="1"/>
</dbReference>
<evidence type="ECO:0000256" key="4">
    <source>
        <dbReference type="ARBA" id="ARBA00019081"/>
    </source>
</evidence>
<comment type="subunit">
    <text evidence="12">ORC is composed of six subunits.</text>
</comment>
<evidence type="ECO:0000256" key="10">
    <source>
        <dbReference type="ARBA" id="ARBA00023125"/>
    </source>
</evidence>
<comment type="similarity">
    <text evidence="3 12">Belongs to the ORC1 family.</text>
</comment>
<name>A0A8S3Z8A0_9EUPU</name>
<keyword evidence="9" id="KW-0460">Magnesium</keyword>
<dbReference type="InterPro" id="IPR041083">
    <property type="entry name" value="AAA_lid_10"/>
</dbReference>
<evidence type="ECO:0000256" key="8">
    <source>
        <dbReference type="ARBA" id="ARBA00022840"/>
    </source>
</evidence>
<organism evidence="16 17">
    <name type="scientific">Candidula unifasciata</name>
    <dbReference type="NCBI Taxonomy" id="100452"/>
    <lineage>
        <taxon>Eukaryota</taxon>
        <taxon>Metazoa</taxon>
        <taxon>Spiralia</taxon>
        <taxon>Lophotrochozoa</taxon>
        <taxon>Mollusca</taxon>
        <taxon>Gastropoda</taxon>
        <taxon>Heterobranchia</taxon>
        <taxon>Euthyneura</taxon>
        <taxon>Panpulmonata</taxon>
        <taxon>Eupulmonata</taxon>
        <taxon>Stylommatophora</taxon>
        <taxon>Helicina</taxon>
        <taxon>Helicoidea</taxon>
        <taxon>Geomitridae</taxon>
        <taxon>Candidula</taxon>
    </lineage>
</organism>
<keyword evidence="17" id="KW-1185">Reference proteome</keyword>
<dbReference type="FunFam" id="1.10.8.60:FF:000062">
    <property type="entry name" value="Origin recognition complex subunit 1"/>
    <property type="match status" value="1"/>
</dbReference>
<dbReference type="Gene3D" id="1.10.10.10">
    <property type="entry name" value="Winged helix-like DNA-binding domain superfamily/Winged helix DNA-binding domain"/>
    <property type="match status" value="1"/>
</dbReference>
<comment type="function">
    <text evidence="12">Component of the origin recognition complex (ORC) that binds origins of replication. DNA-binding is ATP-dependent, however specific DNA sequences that define origins of replication have not been identified so far. ORC is required to assemble the pre-replication complex necessary to initiate DNA replication.</text>
</comment>
<dbReference type="CDD" id="cd08768">
    <property type="entry name" value="Cdc6_C"/>
    <property type="match status" value="1"/>
</dbReference>
<dbReference type="GO" id="GO:0005524">
    <property type="term" value="F:ATP binding"/>
    <property type="evidence" value="ECO:0007669"/>
    <property type="project" value="UniProtKB-KW"/>
</dbReference>
<comment type="similarity">
    <text evidence="2">Belongs to the CDC6/cdc18 family.</text>
</comment>
<dbReference type="FunFam" id="3.40.50.300:FF:000199">
    <property type="entry name" value="Origin recognition complex subunit 1"/>
    <property type="match status" value="1"/>
</dbReference>
<dbReference type="Pfam" id="PF09079">
    <property type="entry name" value="WHD_Cdc6"/>
    <property type="match status" value="1"/>
</dbReference>
<feature type="compositionally biased region" description="Basic and acidic residues" evidence="13">
    <location>
        <begin position="1"/>
        <end position="11"/>
    </location>
</feature>
<dbReference type="Gene3D" id="3.40.50.300">
    <property type="entry name" value="P-loop containing nucleotide triphosphate hydrolases"/>
    <property type="match status" value="1"/>
</dbReference>
<evidence type="ECO:0000256" key="13">
    <source>
        <dbReference type="SAM" id="MobiDB-lite"/>
    </source>
</evidence>
<dbReference type="GO" id="GO:0046872">
    <property type="term" value="F:metal ion binding"/>
    <property type="evidence" value="ECO:0007669"/>
    <property type="project" value="UniProtKB-KW"/>
</dbReference>
<evidence type="ECO:0000313" key="17">
    <source>
        <dbReference type="Proteomes" id="UP000678393"/>
    </source>
</evidence>
<dbReference type="PANTHER" id="PTHR10763">
    <property type="entry name" value="CELL DIVISION CONTROL PROTEIN 6-RELATED"/>
    <property type="match status" value="1"/>
</dbReference>
<evidence type="ECO:0000256" key="1">
    <source>
        <dbReference type="ARBA" id="ARBA00004123"/>
    </source>
</evidence>
<dbReference type="InterPro" id="IPR036390">
    <property type="entry name" value="WH_DNA-bd_sf"/>
</dbReference>
<dbReference type="AlphaFoldDB" id="A0A8S3Z8A0"/>
<dbReference type="EMBL" id="CAJHNH020002157">
    <property type="protein sequence ID" value="CAG5125767.1"/>
    <property type="molecule type" value="Genomic_DNA"/>
</dbReference>
<comment type="subcellular location">
    <subcellularLocation>
        <location evidence="1 12">Nucleus</location>
    </subcellularLocation>
</comment>
<evidence type="ECO:0000313" key="16">
    <source>
        <dbReference type="EMBL" id="CAG5125767.1"/>
    </source>
</evidence>
<feature type="region of interest" description="Disordered" evidence="13">
    <location>
        <begin position="1"/>
        <end position="25"/>
    </location>
</feature>
<dbReference type="SMART" id="SM01074">
    <property type="entry name" value="Cdc6_C"/>
    <property type="match status" value="1"/>
</dbReference>
<proteinExistence type="inferred from homology"/>
<dbReference type="InterPro" id="IPR003593">
    <property type="entry name" value="AAA+_ATPase"/>
</dbReference>
<keyword evidence="5 12" id="KW-0235">DNA replication</keyword>
<dbReference type="GO" id="GO:0005664">
    <property type="term" value="C:nuclear origin of replication recognition complex"/>
    <property type="evidence" value="ECO:0007669"/>
    <property type="project" value="TreeGrafter"/>
</dbReference>
<dbReference type="InterPro" id="IPR027417">
    <property type="entry name" value="P-loop_NTPase"/>
</dbReference>
<feature type="domain" description="AAA+ ATPase" evidence="14">
    <location>
        <begin position="65"/>
        <end position="216"/>
    </location>
</feature>
<evidence type="ECO:0000256" key="12">
    <source>
        <dbReference type="RuleBase" id="RU365058"/>
    </source>
</evidence>
<dbReference type="OrthoDB" id="1926878at2759"/>
<dbReference type="Pfam" id="PF17872">
    <property type="entry name" value="AAA_lid_10"/>
    <property type="match status" value="1"/>
</dbReference>
<evidence type="ECO:0000256" key="6">
    <source>
        <dbReference type="ARBA" id="ARBA00022723"/>
    </source>
</evidence>
<dbReference type="PANTHER" id="PTHR10763:SF23">
    <property type="entry name" value="ORIGIN RECOGNITION COMPLEX SUBUNIT 1"/>
    <property type="match status" value="1"/>
</dbReference>
<dbReference type="Proteomes" id="UP000678393">
    <property type="component" value="Unassembled WGS sequence"/>
</dbReference>
<evidence type="ECO:0000259" key="15">
    <source>
        <dbReference type="SMART" id="SM01074"/>
    </source>
</evidence>
<dbReference type="InterPro" id="IPR036388">
    <property type="entry name" value="WH-like_DNA-bd_sf"/>
</dbReference>
<keyword evidence="10 12" id="KW-0238">DNA-binding</keyword>
<dbReference type="GO" id="GO:0033314">
    <property type="term" value="P:mitotic DNA replication checkpoint signaling"/>
    <property type="evidence" value="ECO:0007669"/>
    <property type="project" value="TreeGrafter"/>
</dbReference>